<reference evidence="6 7" key="1">
    <citation type="journal article" date="2018" name="Proc. Natl. Acad. Sci. U.S.A.">
        <title>Draft genome sequence of Camellia sinensis var. sinensis provides insights into the evolution of the tea genome and tea quality.</title>
        <authorList>
            <person name="Wei C."/>
            <person name="Yang H."/>
            <person name="Wang S."/>
            <person name="Zhao J."/>
            <person name="Liu C."/>
            <person name="Gao L."/>
            <person name="Xia E."/>
            <person name="Lu Y."/>
            <person name="Tai Y."/>
            <person name="She G."/>
            <person name="Sun J."/>
            <person name="Cao H."/>
            <person name="Tong W."/>
            <person name="Gao Q."/>
            <person name="Li Y."/>
            <person name="Deng W."/>
            <person name="Jiang X."/>
            <person name="Wang W."/>
            <person name="Chen Q."/>
            <person name="Zhang S."/>
            <person name="Li H."/>
            <person name="Wu J."/>
            <person name="Wang P."/>
            <person name="Li P."/>
            <person name="Shi C."/>
            <person name="Zheng F."/>
            <person name="Jian J."/>
            <person name="Huang B."/>
            <person name="Shan D."/>
            <person name="Shi M."/>
            <person name="Fang C."/>
            <person name="Yue Y."/>
            <person name="Li F."/>
            <person name="Li D."/>
            <person name="Wei S."/>
            <person name="Han B."/>
            <person name="Jiang C."/>
            <person name="Yin Y."/>
            <person name="Xia T."/>
            <person name="Zhang Z."/>
            <person name="Bennetzen J.L."/>
            <person name="Zhao S."/>
            <person name="Wan X."/>
        </authorList>
    </citation>
    <scope>NUCLEOTIDE SEQUENCE [LARGE SCALE GENOMIC DNA]</scope>
    <source>
        <strain evidence="7">cv. Shuchazao</strain>
        <tissue evidence="6">Leaf</tissue>
    </source>
</reference>
<keyword evidence="1" id="KW-0813">Transport</keyword>
<dbReference type="InterPro" id="IPR005670">
    <property type="entry name" value="PstB-like"/>
</dbReference>
<evidence type="ECO:0000256" key="4">
    <source>
        <dbReference type="SAM" id="MobiDB-lite"/>
    </source>
</evidence>
<dbReference type="PANTHER" id="PTHR43423:SF1">
    <property type="entry name" value="ABC TRANSPORTER I FAMILY MEMBER 17"/>
    <property type="match status" value="1"/>
</dbReference>
<dbReference type="GO" id="GO:0035435">
    <property type="term" value="P:phosphate ion transmembrane transport"/>
    <property type="evidence" value="ECO:0007669"/>
    <property type="project" value="InterPro"/>
</dbReference>
<dbReference type="STRING" id="542762.A0A4S4CY54"/>
<dbReference type="AlphaFoldDB" id="A0A4S4CY54"/>
<feature type="compositionally biased region" description="Basic and acidic residues" evidence="4">
    <location>
        <begin position="205"/>
        <end position="224"/>
    </location>
</feature>
<feature type="region of interest" description="Disordered" evidence="4">
    <location>
        <begin position="204"/>
        <end position="239"/>
    </location>
</feature>
<dbReference type="GO" id="GO:0005315">
    <property type="term" value="F:phosphate transmembrane transporter activity"/>
    <property type="evidence" value="ECO:0007669"/>
    <property type="project" value="InterPro"/>
</dbReference>
<organism evidence="6 7">
    <name type="scientific">Camellia sinensis var. sinensis</name>
    <name type="common">China tea</name>
    <dbReference type="NCBI Taxonomy" id="542762"/>
    <lineage>
        <taxon>Eukaryota</taxon>
        <taxon>Viridiplantae</taxon>
        <taxon>Streptophyta</taxon>
        <taxon>Embryophyta</taxon>
        <taxon>Tracheophyta</taxon>
        <taxon>Spermatophyta</taxon>
        <taxon>Magnoliopsida</taxon>
        <taxon>eudicotyledons</taxon>
        <taxon>Gunneridae</taxon>
        <taxon>Pentapetalae</taxon>
        <taxon>asterids</taxon>
        <taxon>Ericales</taxon>
        <taxon>Theaceae</taxon>
        <taxon>Camellia</taxon>
    </lineage>
</organism>
<dbReference type="SUPFAM" id="SSF52540">
    <property type="entry name" value="P-loop containing nucleoside triphosphate hydrolases"/>
    <property type="match status" value="1"/>
</dbReference>
<dbReference type="EMBL" id="SDRB02013506">
    <property type="protein sequence ID" value="THF94822.1"/>
    <property type="molecule type" value="Genomic_DNA"/>
</dbReference>
<dbReference type="GO" id="GO:0005524">
    <property type="term" value="F:ATP binding"/>
    <property type="evidence" value="ECO:0007669"/>
    <property type="project" value="UniProtKB-KW"/>
</dbReference>
<evidence type="ECO:0000313" key="6">
    <source>
        <dbReference type="EMBL" id="THF94822.1"/>
    </source>
</evidence>
<name>A0A4S4CY54_CAMSN</name>
<feature type="domain" description="ABC transporter" evidence="5">
    <location>
        <begin position="44"/>
        <end position="440"/>
    </location>
</feature>
<evidence type="ECO:0000313" key="7">
    <source>
        <dbReference type="Proteomes" id="UP000306102"/>
    </source>
</evidence>
<evidence type="ECO:0000256" key="1">
    <source>
        <dbReference type="ARBA" id="ARBA00022448"/>
    </source>
</evidence>
<dbReference type="InterPro" id="IPR003593">
    <property type="entry name" value="AAA+_ATPase"/>
</dbReference>
<evidence type="ECO:0000256" key="2">
    <source>
        <dbReference type="ARBA" id="ARBA00022741"/>
    </source>
</evidence>
<keyword evidence="2" id="KW-0547">Nucleotide-binding</keyword>
<gene>
    <name evidence="6" type="ORF">TEA_009539</name>
</gene>
<proteinExistence type="predicted"/>
<evidence type="ECO:0000259" key="5">
    <source>
        <dbReference type="PROSITE" id="PS50893"/>
    </source>
</evidence>
<dbReference type="GO" id="GO:0016020">
    <property type="term" value="C:membrane"/>
    <property type="evidence" value="ECO:0007669"/>
    <property type="project" value="InterPro"/>
</dbReference>
<sequence>MLDCGGAETDGVREHLLVVDVDDNHNENENENGIAILNEVETKIQIRNLVRKSDKGEAILSKVNLDIPKASIMGIIGPSGSGKSTVLRALNRLWEPPQGAVFLDGQDICSLDVLALRRKVGMLFQLPAMFTDPHPNKSGSGFGESGGGEEAVKAARDWRGGKEAMKAMGEANLVLANQAMEKMTGKRPTPKQIRQRLRRIRRWRRGGEGGERLERRKRGDEGCGRGESSVGKSSYGEDDREEVVKAAEKARIREGHFRSEWMWEKYLTKEGEDGKPKLPSYGKAKVLMHGLIQIIRGTVADNIRYGPQLRGKKLSDNEVYKLLTLADLDSSFFNKPSGELSVGQAQRVALARTLANEPEVLLLDEPTSALDPISTQNIEEVLVKLKKNEGLTVVMVSHSIKQIQRIADVVALLVSGEIVEVLNPHQLSQAKHPMAQSGDGGGGAGNGGSCRVVDIGDRVVVRWWWSLVTLKTLARRKNETKRELLKGIVLYLKECKE</sequence>
<dbReference type="PANTHER" id="PTHR43423">
    <property type="entry name" value="ABC TRANSPORTER I FAMILY MEMBER 17"/>
    <property type="match status" value="1"/>
</dbReference>
<comment type="caution">
    <text evidence="6">The sequence shown here is derived from an EMBL/GenBank/DDBJ whole genome shotgun (WGS) entry which is preliminary data.</text>
</comment>
<dbReference type="InterPro" id="IPR017871">
    <property type="entry name" value="ABC_transporter-like_CS"/>
</dbReference>
<dbReference type="PROSITE" id="PS50893">
    <property type="entry name" value="ABC_TRANSPORTER_2"/>
    <property type="match status" value="1"/>
</dbReference>
<dbReference type="CDD" id="cd03260">
    <property type="entry name" value="ABC_PstB_phosphate_transporter"/>
    <property type="match status" value="1"/>
</dbReference>
<dbReference type="Pfam" id="PF00005">
    <property type="entry name" value="ABC_tran"/>
    <property type="match status" value="2"/>
</dbReference>
<dbReference type="PROSITE" id="PS00211">
    <property type="entry name" value="ABC_TRANSPORTER_1"/>
    <property type="match status" value="1"/>
</dbReference>
<dbReference type="Gene3D" id="3.40.50.300">
    <property type="entry name" value="P-loop containing nucleotide triphosphate hydrolases"/>
    <property type="match status" value="2"/>
</dbReference>
<dbReference type="InterPro" id="IPR003439">
    <property type="entry name" value="ABC_transporter-like_ATP-bd"/>
</dbReference>
<protein>
    <recommendedName>
        <fullName evidence="5">ABC transporter domain-containing protein</fullName>
    </recommendedName>
</protein>
<keyword evidence="3" id="KW-0067">ATP-binding</keyword>
<dbReference type="GO" id="GO:0016887">
    <property type="term" value="F:ATP hydrolysis activity"/>
    <property type="evidence" value="ECO:0007669"/>
    <property type="project" value="InterPro"/>
</dbReference>
<accession>A0A4S4CY54</accession>
<dbReference type="SMART" id="SM00382">
    <property type="entry name" value="AAA"/>
    <property type="match status" value="1"/>
</dbReference>
<dbReference type="Proteomes" id="UP000306102">
    <property type="component" value="Unassembled WGS sequence"/>
</dbReference>
<keyword evidence="7" id="KW-1185">Reference proteome</keyword>
<evidence type="ECO:0000256" key="3">
    <source>
        <dbReference type="ARBA" id="ARBA00022840"/>
    </source>
</evidence>
<dbReference type="InterPro" id="IPR027417">
    <property type="entry name" value="P-loop_NTPase"/>
</dbReference>